<dbReference type="Proteomes" id="UP000001107">
    <property type="component" value="Chromosome"/>
</dbReference>
<accession>A6UPI0</accession>
<dbReference type="STRING" id="406327.Mevan_0495"/>
<dbReference type="PANTHER" id="PTHR30535:SF34">
    <property type="entry name" value="MOLYBDATE-BINDING PROTEIN MOLA"/>
    <property type="match status" value="1"/>
</dbReference>
<dbReference type="InterPro" id="IPR050902">
    <property type="entry name" value="ABC_Transporter_SBP"/>
</dbReference>
<dbReference type="GeneID" id="5325571"/>
<dbReference type="RefSeq" id="WP_011972305.1">
    <property type="nucleotide sequence ID" value="NC_009634.1"/>
</dbReference>
<gene>
    <name evidence="2" type="ordered locus">Mevan_0495</name>
</gene>
<protein>
    <submittedName>
        <fullName evidence="2">Periplasmic binding protein</fullName>
    </submittedName>
</protein>
<keyword evidence="3" id="KW-1185">Reference proteome</keyword>
<dbReference type="HOGENOM" id="CLU_038034_13_1_2"/>
<feature type="domain" description="Fe/B12 periplasmic-binding" evidence="1">
    <location>
        <begin position="55"/>
        <end position="331"/>
    </location>
</feature>
<sequence>MYKKGIFAVIISIMIAVSFSGCVDNNAGNSNDVSKTITIQDMAGRTVEIPENVEKIVCSGSGTLRLVTYIQALDMLAGVESCEHAEIKGSGKPYHIANIEYFKTLPVIGTQHVENLNHENVIKVNPDVIIISYSEASVADGIQEKTGIPVIIINYGEFESFCDKDLVGSLTLLGKVLNREKRAAEVIKFFSDSEKDIQNRVKGVSDSEKPTVYIGGLSARGAHGIHSTSSQYAPFEALKAKNVASSLELKKQIFVDKEKIIEWNPEIIFIDAGGYNLISEDYNKNPDYYNTLSAFTNGKIYTTYPYNYYTTNFGTALASTYYIGTVLYPEQFKDINPDEKADEIYEFLVGKPVYTVLSENYPGFQNVNFSKQ</sequence>
<name>A6UPI0_METVS</name>
<proteinExistence type="predicted"/>
<evidence type="ECO:0000313" key="2">
    <source>
        <dbReference type="EMBL" id="ABR54402.1"/>
    </source>
</evidence>
<dbReference type="OrthoDB" id="24039at2157"/>
<dbReference type="EMBL" id="CP000742">
    <property type="protein sequence ID" value="ABR54402.1"/>
    <property type="molecule type" value="Genomic_DNA"/>
</dbReference>
<dbReference type="AlphaFoldDB" id="A6UPI0"/>
<dbReference type="Pfam" id="PF01497">
    <property type="entry name" value="Peripla_BP_2"/>
    <property type="match status" value="1"/>
</dbReference>
<reference evidence="2" key="1">
    <citation type="submission" date="2007-06" db="EMBL/GenBank/DDBJ databases">
        <title>Complete sequence of Methanococcus vannielii SB.</title>
        <authorList>
            <consortium name="US DOE Joint Genome Institute"/>
            <person name="Copeland A."/>
            <person name="Lucas S."/>
            <person name="Lapidus A."/>
            <person name="Barry K."/>
            <person name="Glavina del Rio T."/>
            <person name="Dalin E."/>
            <person name="Tice H."/>
            <person name="Pitluck S."/>
            <person name="Chain P."/>
            <person name="Malfatti S."/>
            <person name="Shin M."/>
            <person name="Vergez L."/>
            <person name="Schmutz J."/>
            <person name="Larimer F."/>
            <person name="Land M."/>
            <person name="Hauser L."/>
            <person name="Kyrpides N."/>
            <person name="Anderson I."/>
            <person name="Sieprawska-Lupa M."/>
            <person name="Whitman W.B."/>
            <person name="Richardson P."/>
        </authorList>
    </citation>
    <scope>NUCLEOTIDE SEQUENCE [LARGE SCALE GENOMIC DNA]</scope>
    <source>
        <strain evidence="2">SB</strain>
    </source>
</reference>
<dbReference type="PROSITE" id="PS50983">
    <property type="entry name" value="FE_B12_PBP"/>
    <property type="match status" value="1"/>
</dbReference>
<dbReference type="PROSITE" id="PS51257">
    <property type="entry name" value="PROKAR_LIPOPROTEIN"/>
    <property type="match status" value="1"/>
</dbReference>
<dbReference type="CDD" id="cd01147">
    <property type="entry name" value="HemV-2"/>
    <property type="match status" value="1"/>
</dbReference>
<evidence type="ECO:0000259" key="1">
    <source>
        <dbReference type="PROSITE" id="PS50983"/>
    </source>
</evidence>
<dbReference type="KEGG" id="mvn:Mevan_0495"/>
<dbReference type="eggNOG" id="arCOG03303">
    <property type="taxonomic scope" value="Archaea"/>
</dbReference>
<dbReference type="SUPFAM" id="SSF53807">
    <property type="entry name" value="Helical backbone' metal receptor"/>
    <property type="match status" value="1"/>
</dbReference>
<organism evidence="2 3">
    <name type="scientific">Methanococcus vannielii (strain ATCC 35089 / DSM 1224 / JCM 13029 / OCM 148 / SB)</name>
    <dbReference type="NCBI Taxonomy" id="406327"/>
    <lineage>
        <taxon>Archaea</taxon>
        <taxon>Methanobacteriati</taxon>
        <taxon>Methanobacteriota</taxon>
        <taxon>Methanomada group</taxon>
        <taxon>Methanococci</taxon>
        <taxon>Methanococcales</taxon>
        <taxon>Methanococcaceae</taxon>
        <taxon>Methanococcus</taxon>
    </lineage>
</organism>
<dbReference type="InterPro" id="IPR002491">
    <property type="entry name" value="ABC_transptr_periplasmic_BD"/>
</dbReference>
<evidence type="ECO:0000313" key="3">
    <source>
        <dbReference type="Proteomes" id="UP000001107"/>
    </source>
</evidence>
<dbReference type="PANTHER" id="PTHR30535">
    <property type="entry name" value="VITAMIN B12-BINDING PROTEIN"/>
    <property type="match status" value="1"/>
</dbReference>
<dbReference type="Gene3D" id="3.40.50.1980">
    <property type="entry name" value="Nitrogenase molybdenum iron protein domain"/>
    <property type="match status" value="2"/>
</dbReference>